<dbReference type="RefSeq" id="WP_230525584.1">
    <property type="nucleotide sequence ID" value="NZ_JAJGAK010000001.1"/>
</dbReference>
<keyword evidence="1" id="KW-0732">Signal</keyword>
<evidence type="ECO:0000313" key="2">
    <source>
        <dbReference type="EMBL" id="MCC8361941.1"/>
    </source>
</evidence>
<feature type="chain" id="PRO_5045562353" evidence="1">
    <location>
        <begin position="25"/>
        <end position="244"/>
    </location>
</feature>
<keyword evidence="3" id="KW-1185">Reference proteome</keyword>
<organism evidence="2 3">
    <name type="scientific">Noviluteimonas lactosilytica</name>
    <dbReference type="NCBI Taxonomy" id="2888523"/>
    <lineage>
        <taxon>Bacteria</taxon>
        <taxon>Pseudomonadati</taxon>
        <taxon>Pseudomonadota</taxon>
        <taxon>Gammaproteobacteria</taxon>
        <taxon>Lysobacterales</taxon>
        <taxon>Lysobacteraceae</taxon>
        <taxon>Noviluteimonas</taxon>
    </lineage>
</organism>
<comment type="caution">
    <text evidence="2">The sequence shown here is derived from an EMBL/GenBank/DDBJ whole genome shotgun (WGS) entry which is preliminary data.</text>
</comment>
<sequence length="244" mass="27175">MQHLRLVRAGLAVLLAWAAFPASAEKLARDIDIASEGGIATDWRVADGSRIVAPPYPAEYDGDARPDACIAMQYTIFPDGTTGDFRVLRAWKSGPPVHGALSPFWIRFARAGVAAVGQWKFEPRDPAHVRPVTTVATLSFFGETAWDAAELRAHCKITDLAVLIRDLQRRDTLDLEAHRGREPQSERCDSRPGGLQLDFRKMRKRAVCRVFTVHQHIRASTECLSWHRPKGRYIPATPDEGGLE</sequence>
<name>A0ABS8JEB8_9GAMM</name>
<dbReference type="Gene3D" id="3.30.2420.10">
    <property type="entry name" value="TonB"/>
    <property type="match status" value="1"/>
</dbReference>
<feature type="signal peptide" evidence="1">
    <location>
        <begin position="1"/>
        <end position="24"/>
    </location>
</feature>
<evidence type="ECO:0000256" key="1">
    <source>
        <dbReference type="SAM" id="SignalP"/>
    </source>
</evidence>
<evidence type="ECO:0000313" key="3">
    <source>
        <dbReference type="Proteomes" id="UP001165293"/>
    </source>
</evidence>
<gene>
    <name evidence="2" type="ORF">LK996_02425</name>
</gene>
<reference evidence="2" key="1">
    <citation type="submission" date="2021-10" db="EMBL/GenBank/DDBJ databases">
        <authorList>
            <person name="Lyu M."/>
            <person name="Wang X."/>
            <person name="Meng X."/>
            <person name="Xu K."/>
        </authorList>
    </citation>
    <scope>NUCLEOTIDE SEQUENCE</scope>
    <source>
        <strain evidence="2">A6</strain>
    </source>
</reference>
<proteinExistence type="predicted"/>
<dbReference type="Proteomes" id="UP001165293">
    <property type="component" value="Unassembled WGS sequence"/>
</dbReference>
<dbReference type="EMBL" id="JAJGAK010000001">
    <property type="protein sequence ID" value="MCC8361941.1"/>
    <property type="molecule type" value="Genomic_DNA"/>
</dbReference>
<protein>
    <submittedName>
        <fullName evidence="2">Energy transducer TonB</fullName>
    </submittedName>
</protein>
<accession>A0ABS8JEB8</accession>